<reference evidence="3 4" key="1">
    <citation type="submission" date="2024-05" db="EMBL/GenBank/DDBJ databases">
        <authorList>
            <person name="Wallberg A."/>
        </authorList>
    </citation>
    <scope>NUCLEOTIDE SEQUENCE [LARGE SCALE GENOMIC DNA]</scope>
</reference>
<evidence type="ECO:0000313" key="3">
    <source>
        <dbReference type="EMBL" id="CAL4194840.1"/>
    </source>
</evidence>
<dbReference type="PANTHER" id="PTHR46599:SF3">
    <property type="entry name" value="PIGGYBAC TRANSPOSABLE ELEMENT-DERIVED PROTEIN 4"/>
    <property type="match status" value="1"/>
</dbReference>
<evidence type="ECO:0000259" key="2">
    <source>
        <dbReference type="Pfam" id="PF13842"/>
    </source>
</evidence>
<protein>
    <recommendedName>
        <fullName evidence="2">PiggyBac transposable element-derived protein 4 C-terminal zinc-finger domain-containing protein</fullName>
    </recommendedName>
</protein>
<dbReference type="Pfam" id="PF13842">
    <property type="entry name" value="zf-Tnp_2"/>
    <property type="match status" value="1"/>
</dbReference>
<dbReference type="AlphaFoldDB" id="A0AAV2SFS3"/>
<feature type="compositionally biased region" description="Low complexity" evidence="1">
    <location>
        <begin position="207"/>
        <end position="217"/>
    </location>
</feature>
<evidence type="ECO:0000256" key="1">
    <source>
        <dbReference type="SAM" id="MobiDB-lite"/>
    </source>
</evidence>
<comment type="caution">
    <text evidence="3">The sequence shown here is derived from an EMBL/GenBank/DDBJ whole genome shotgun (WGS) entry which is preliminary data.</text>
</comment>
<feature type="domain" description="PiggyBac transposable element-derived protein 4 C-terminal zinc-finger" evidence="2">
    <location>
        <begin position="154"/>
        <end position="193"/>
    </location>
</feature>
<keyword evidence="4" id="KW-1185">Reference proteome</keyword>
<dbReference type="Proteomes" id="UP001497623">
    <property type="component" value="Unassembled WGS sequence"/>
</dbReference>
<dbReference type="InterPro" id="IPR032718">
    <property type="entry name" value="PGBD4_Znf_C"/>
</dbReference>
<dbReference type="EMBL" id="CAXKWB010071254">
    <property type="protein sequence ID" value="CAL4194840.1"/>
    <property type="molecule type" value="Genomic_DNA"/>
</dbReference>
<proteinExistence type="predicted"/>
<dbReference type="PANTHER" id="PTHR46599">
    <property type="entry name" value="PIGGYBAC TRANSPOSABLE ELEMENT-DERIVED PROTEIN 4"/>
    <property type="match status" value="1"/>
</dbReference>
<name>A0AAV2SFS3_MEGNR</name>
<accession>A0AAV2SFS3</accession>
<feature type="region of interest" description="Disordered" evidence="1">
    <location>
        <begin position="207"/>
        <end position="228"/>
    </location>
</feature>
<sequence>MGAVDLCDQLLQPYSAGRRSLAWFKKLGLHMIDRMVLNSYKLHMNTHVDTYKKTSMEFIIDVVSQVLKKHSPGAKKIIEKHEKVLKDRSDNRILFKLQREQAVAAPAPPAAIQAGRVDLPVALPAPGDSSSDERTSDYRHLLTNKTPTAKKSYPRVRCRECYIQNKRSDTRTICKACPGRPGLCSPACFTAYHARKYPHWRAAARPAAARPAATRQQQQHDHHSSTPAAAYPAAACPAVLPQPSSSSPTTTSNTINNRWIIIIVWQP</sequence>
<gene>
    <name evidence="3" type="ORF">MNOR_LOCUS36999</name>
</gene>
<evidence type="ECO:0000313" key="4">
    <source>
        <dbReference type="Proteomes" id="UP001497623"/>
    </source>
</evidence>
<organism evidence="3 4">
    <name type="scientific">Meganyctiphanes norvegica</name>
    <name type="common">Northern krill</name>
    <name type="synonym">Thysanopoda norvegica</name>
    <dbReference type="NCBI Taxonomy" id="48144"/>
    <lineage>
        <taxon>Eukaryota</taxon>
        <taxon>Metazoa</taxon>
        <taxon>Ecdysozoa</taxon>
        <taxon>Arthropoda</taxon>
        <taxon>Crustacea</taxon>
        <taxon>Multicrustacea</taxon>
        <taxon>Malacostraca</taxon>
        <taxon>Eumalacostraca</taxon>
        <taxon>Eucarida</taxon>
        <taxon>Euphausiacea</taxon>
        <taxon>Euphausiidae</taxon>
        <taxon>Meganyctiphanes</taxon>
    </lineage>
</organism>